<organism evidence="4 5">
    <name type="scientific">Croceivirga radicis</name>
    <dbReference type="NCBI Taxonomy" id="1929488"/>
    <lineage>
        <taxon>Bacteria</taxon>
        <taxon>Pseudomonadati</taxon>
        <taxon>Bacteroidota</taxon>
        <taxon>Flavobacteriia</taxon>
        <taxon>Flavobacteriales</taxon>
        <taxon>Flavobacteriaceae</taxon>
        <taxon>Croceivirga</taxon>
    </lineage>
</organism>
<feature type="signal peptide" evidence="2">
    <location>
        <begin position="1"/>
        <end position="23"/>
    </location>
</feature>
<name>A0A1V6LT07_9FLAO</name>
<dbReference type="InterPro" id="IPR050955">
    <property type="entry name" value="Plant_Biomass_Hydrol_Est"/>
</dbReference>
<accession>A0A1V6LT07</accession>
<dbReference type="Proteomes" id="UP000191680">
    <property type="component" value="Unassembled WGS sequence"/>
</dbReference>
<protein>
    <submittedName>
        <fullName evidence="4">Alpha/beta hydrolase</fullName>
    </submittedName>
</protein>
<feature type="chain" id="PRO_5010736103" evidence="2">
    <location>
        <begin position="24"/>
        <end position="234"/>
    </location>
</feature>
<dbReference type="SUPFAM" id="SSF53474">
    <property type="entry name" value="alpha/beta-Hydrolases"/>
    <property type="match status" value="1"/>
</dbReference>
<keyword evidence="1 2" id="KW-0732">Signal</keyword>
<dbReference type="EMBL" id="MTBC01000004">
    <property type="protein sequence ID" value="OQD43116.1"/>
    <property type="molecule type" value="Genomic_DNA"/>
</dbReference>
<gene>
    <name evidence="4" type="ORF">BUL40_08490</name>
</gene>
<keyword evidence="4" id="KW-0378">Hydrolase</keyword>
<dbReference type="GO" id="GO:0016787">
    <property type="term" value="F:hydrolase activity"/>
    <property type="evidence" value="ECO:0007669"/>
    <property type="project" value="UniProtKB-KW"/>
</dbReference>
<dbReference type="InterPro" id="IPR029058">
    <property type="entry name" value="AB_hydrolase_fold"/>
</dbReference>
<reference evidence="4 5" key="1">
    <citation type="submission" date="2016-12" db="EMBL/GenBank/DDBJ databases">
        <authorList>
            <person name="Song W.-J."/>
            <person name="Kurnit D.M."/>
        </authorList>
    </citation>
    <scope>NUCLEOTIDE SEQUENCE [LARGE SCALE GENOMIC DNA]</scope>
    <source>
        <strain evidence="4 5">HSG9</strain>
    </source>
</reference>
<dbReference type="Pfam" id="PF02230">
    <property type="entry name" value="Abhydrolase_2"/>
    <property type="match status" value="1"/>
</dbReference>
<dbReference type="InterPro" id="IPR003140">
    <property type="entry name" value="PLipase/COase/thioEstase"/>
</dbReference>
<feature type="domain" description="Phospholipase/carboxylesterase/thioesterase" evidence="3">
    <location>
        <begin position="107"/>
        <end position="217"/>
    </location>
</feature>
<dbReference type="PANTHER" id="PTHR43037">
    <property type="entry name" value="UNNAMED PRODUCT-RELATED"/>
    <property type="match status" value="1"/>
</dbReference>
<evidence type="ECO:0000256" key="1">
    <source>
        <dbReference type="ARBA" id="ARBA00022729"/>
    </source>
</evidence>
<evidence type="ECO:0000313" key="4">
    <source>
        <dbReference type="EMBL" id="OQD43116.1"/>
    </source>
</evidence>
<evidence type="ECO:0000256" key="2">
    <source>
        <dbReference type="SAM" id="SignalP"/>
    </source>
</evidence>
<dbReference type="AlphaFoldDB" id="A0A1V6LT07"/>
<dbReference type="PANTHER" id="PTHR43037:SF1">
    <property type="entry name" value="BLL1128 PROTEIN"/>
    <property type="match status" value="1"/>
</dbReference>
<evidence type="ECO:0000313" key="5">
    <source>
        <dbReference type="Proteomes" id="UP000191680"/>
    </source>
</evidence>
<keyword evidence="5" id="KW-1185">Reference proteome</keyword>
<sequence>MRAILFFLILVLCIACNSKQDTAITAGTYTSVNKENLEYYLYRPKNLKEKKPGLLLFLHGGGEAGAQLKHLKLGGPPKLMEEAYPFPFLVLAPQHPYADKWWNTQAVYNLLQDVVAKNNVDTNRIYLTGLSRGGYAAWELAINHKETFAAMAVVSAMAPVPYAHWLNHEMPIWLFHGAQDSIMPASEADNMVAKLKELKFNVRYTKYPKTGHNAWDKAYTTDSLYIWMAQQKRN</sequence>
<dbReference type="Gene3D" id="3.40.50.1820">
    <property type="entry name" value="alpha/beta hydrolase"/>
    <property type="match status" value="1"/>
</dbReference>
<evidence type="ECO:0000259" key="3">
    <source>
        <dbReference type="Pfam" id="PF02230"/>
    </source>
</evidence>
<dbReference type="OrthoDB" id="9764953at2"/>
<dbReference type="RefSeq" id="WP_010517405.1">
    <property type="nucleotide sequence ID" value="NZ_AFOE01000007.1"/>
</dbReference>
<comment type="caution">
    <text evidence="4">The sequence shown here is derived from an EMBL/GenBank/DDBJ whole genome shotgun (WGS) entry which is preliminary data.</text>
</comment>
<proteinExistence type="predicted"/>